<dbReference type="PANTHER" id="PTHR22793:SF12">
    <property type="entry name" value="MYOCARDIN-RELATED TRANSCRIPTION FACTOR, ISOFORM H"/>
    <property type="match status" value="1"/>
</dbReference>
<dbReference type="HOGENOM" id="CLU_121574_1_0_1"/>
<dbReference type="PANTHER" id="PTHR22793">
    <property type="entry name" value="MYOCARDIN-RELATED TRANSCRIPTION FACTOR-RELATED"/>
    <property type="match status" value="1"/>
</dbReference>
<dbReference type="GeneID" id="27310168"/>
<feature type="repeat" description="RPEL" evidence="4">
    <location>
        <begin position="23"/>
        <end position="48"/>
    </location>
</feature>
<protein>
    <recommendedName>
        <fullName evidence="8">RPEL repeat protein</fullName>
    </recommendedName>
</protein>
<dbReference type="VEuPathDB" id="FungiDB:PV09_02195"/>
<gene>
    <name evidence="6" type="ORF">PV09_02195</name>
</gene>
<dbReference type="Gene3D" id="6.10.140.2040">
    <property type="match status" value="1"/>
</dbReference>
<dbReference type="STRING" id="253628.A0A0D2AKG9"/>
<dbReference type="OrthoDB" id="197676at2759"/>
<keyword evidence="3" id="KW-0539">Nucleus</keyword>
<name>A0A0D2AKG9_9PEZI</name>
<dbReference type="Pfam" id="PF02755">
    <property type="entry name" value="RPEL"/>
    <property type="match status" value="3"/>
</dbReference>
<dbReference type="PROSITE" id="PS51073">
    <property type="entry name" value="RPEL"/>
    <property type="match status" value="3"/>
</dbReference>
<dbReference type="SMART" id="SM00707">
    <property type="entry name" value="RPEL"/>
    <property type="match status" value="3"/>
</dbReference>
<dbReference type="InterPro" id="IPR004018">
    <property type="entry name" value="RPEL_repeat"/>
</dbReference>
<evidence type="ECO:0000256" key="3">
    <source>
        <dbReference type="ARBA" id="ARBA00023242"/>
    </source>
</evidence>
<keyword evidence="7" id="KW-1185">Reference proteome</keyword>
<dbReference type="RefSeq" id="XP_016217217.1">
    <property type="nucleotide sequence ID" value="XM_016355201.1"/>
</dbReference>
<evidence type="ECO:0008006" key="8">
    <source>
        <dbReference type="Google" id="ProtNLM"/>
    </source>
</evidence>
<evidence type="ECO:0000256" key="4">
    <source>
        <dbReference type="PROSITE-ProRule" id="PRU00401"/>
    </source>
</evidence>
<feature type="region of interest" description="Disordered" evidence="5">
    <location>
        <begin position="1"/>
        <end position="43"/>
    </location>
</feature>
<dbReference type="GO" id="GO:0045944">
    <property type="term" value="P:positive regulation of transcription by RNA polymerase II"/>
    <property type="evidence" value="ECO:0007669"/>
    <property type="project" value="TreeGrafter"/>
</dbReference>
<evidence type="ECO:0000256" key="5">
    <source>
        <dbReference type="SAM" id="MobiDB-lite"/>
    </source>
</evidence>
<reference evidence="6 7" key="1">
    <citation type="submission" date="2015-01" db="EMBL/GenBank/DDBJ databases">
        <title>The Genome Sequence of Ochroconis gallopava CBS43764.</title>
        <authorList>
            <consortium name="The Broad Institute Genomics Platform"/>
            <person name="Cuomo C."/>
            <person name="de Hoog S."/>
            <person name="Gorbushina A."/>
            <person name="Stielow B."/>
            <person name="Teixiera M."/>
            <person name="Abouelleil A."/>
            <person name="Chapman S.B."/>
            <person name="Priest M."/>
            <person name="Young S.K."/>
            <person name="Wortman J."/>
            <person name="Nusbaum C."/>
            <person name="Birren B."/>
        </authorList>
    </citation>
    <scope>NUCLEOTIDE SEQUENCE [LARGE SCALE GENOMIC DNA]</scope>
    <source>
        <strain evidence="6 7">CBS 43764</strain>
    </source>
</reference>
<feature type="repeat" description="RPEL" evidence="4">
    <location>
        <begin position="67"/>
        <end position="92"/>
    </location>
</feature>
<dbReference type="EMBL" id="KN847533">
    <property type="protein sequence ID" value="KIW07348.1"/>
    <property type="molecule type" value="Genomic_DNA"/>
</dbReference>
<feature type="compositionally biased region" description="Basic and acidic residues" evidence="5">
    <location>
        <begin position="100"/>
        <end position="128"/>
    </location>
</feature>
<organism evidence="6 7">
    <name type="scientific">Verruconis gallopava</name>
    <dbReference type="NCBI Taxonomy" id="253628"/>
    <lineage>
        <taxon>Eukaryota</taxon>
        <taxon>Fungi</taxon>
        <taxon>Dikarya</taxon>
        <taxon>Ascomycota</taxon>
        <taxon>Pezizomycotina</taxon>
        <taxon>Dothideomycetes</taxon>
        <taxon>Pleosporomycetidae</taxon>
        <taxon>Venturiales</taxon>
        <taxon>Sympoventuriaceae</taxon>
        <taxon>Verruconis</taxon>
    </lineage>
</organism>
<comment type="subcellular location">
    <subcellularLocation>
        <location evidence="1">Nucleus</location>
    </subcellularLocation>
</comment>
<feature type="compositionally biased region" description="Basic and acidic residues" evidence="5">
    <location>
        <begin position="18"/>
        <end position="43"/>
    </location>
</feature>
<feature type="repeat" description="RPEL" evidence="4">
    <location>
        <begin position="111"/>
        <end position="136"/>
    </location>
</feature>
<dbReference type="InParanoid" id="A0A0D2AKG9"/>
<feature type="region of interest" description="Disordered" evidence="5">
    <location>
        <begin position="55"/>
        <end position="141"/>
    </location>
</feature>
<evidence type="ECO:0000313" key="7">
    <source>
        <dbReference type="Proteomes" id="UP000053259"/>
    </source>
</evidence>
<keyword evidence="2" id="KW-0677">Repeat</keyword>
<dbReference type="Proteomes" id="UP000053259">
    <property type="component" value="Unassembled WGS sequence"/>
</dbReference>
<proteinExistence type="predicted"/>
<accession>A0A0D2AKG9</accession>
<dbReference type="InterPro" id="IPR043451">
    <property type="entry name" value="Myocardin-like"/>
</dbReference>
<evidence type="ECO:0000256" key="2">
    <source>
        <dbReference type="ARBA" id="ARBA00022737"/>
    </source>
</evidence>
<dbReference type="GO" id="GO:0005634">
    <property type="term" value="C:nucleus"/>
    <property type="evidence" value="ECO:0007669"/>
    <property type="project" value="UniProtKB-SubCell"/>
</dbReference>
<dbReference type="AlphaFoldDB" id="A0A0D2AKG9"/>
<evidence type="ECO:0000256" key="1">
    <source>
        <dbReference type="ARBA" id="ARBA00004123"/>
    </source>
</evidence>
<feature type="compositionally biased region" description="Polar residues" evidence="5">
    <location>
        <begin position="1"/>
        <end position="14"/>
    </location>
</feature>
<sequence length="141" mass="16216">MSSNENVDTTSISPTRGPLERRNSLEKHLTNRPEAQELKNRHILLDTNAAPALQAAQHELERQKVTDSLRKSLEHRPDREELIQRNVLPDSNAAPALQAHQKELERHMRADSLEKQLHNRPKPEDLIREGILQPDENPLKD</sequence>
<dbReference type="Gene3D" id="6.10.150.10">
    <property type="match status" value="1"/>
</dbReference>
<evidence type="ECO:0000313" key="6">
    <source>
        <dbReference type="EMBL" id="KIW07348.1"/>
    </source>
</evidence>
<dbReference type="GO" id="GO:0003713">
    <property type="term" value="F:transcription coactivator activity"/>
    <property type="evidence" value="ECO:0007669"/>
    <property type="project" value="TreeGrafter"/>
</dbReference>
<feature type="compositionally biased region" description="Basic and acidic residues" evidence="5">
    <location>
        <begin position="58"/>
        <end position="83"/>
    </location>
</feature>